<dbReference type="PANTHER" id="PTHR42643:SF30">
    <property type="entry name" value="IONOTROPIC RECEPTOR 40A-RELATED"/>
    <property type="match status" value="1"/>
</dbReference>
<comment type="similarity">
    <text evidence="2">Belongs to the glutamate-gated ion channel (TC 1.A.10.1) family.</text>
</comment>
<comment type="subcellular location">
    <subcellularLocation>
        <location evidence="1">Cell membrane</location>
        <topology evidence="1">Multi-pass membrane protein</topology>
    </subcellularLocation>
</comment>
<keyword evidence="4 9" id="KW-0812">Transmembrane</keyword>
<accession>A0A8J4Y8A2</accession>
<keyword evidence="5 9" id="KW-1133">Transmembrane helix</keyword>
<keyword evidence="10" id="KW-0732">Signal</keyword>
<feature type="signal peptide" evidence="10">
    <location>
        <begin position="1"/>
        <end position="27"/>
    </location>
</feature>
<reference evidence="12" key="1">
    <citation type="submission" date="2020-07" db="EMBL/GenBank/DDBJ databases">
        <title>The High-quality genome of the commercially important snow crab, Chionoecetes opilio.</title>
        <authorList>
            <person name="Jeong J.-H."/>
            <person name="Ryu S."/>
        </authorList>
    </citation>
    <scope>NUCLEOTIDE SEQUENCE</scope>
    <source>
        <strain evidence="12">MADBK_172401_WGS</strain>
        <tissue evidence="12">Digestive gland</tissue>
    </source>
</reference>
<dbReference type="InterPro" id="IPR052192">
    <property type="entry name" value="Insect_Ionotropic_Sensory_Rcpt"/>
</dbReference>
<evidence type="ECO:0000256" key="1">
    <source>
        <dbReference type="ARBA" id="ARBA00004651"/>
    </source>
</evidence>
<dbReference type="AlphaFoldDB" id="A0A8J4Y8A2"/>
<gene>
    <name evidence="12" type="primary">Ir21a</name>
    <name evidence="12" type="ORF">GWK47_050537</name>
</gene>
<evidence type="ECO:0000256" key="10">
    <source>
        <dbReference type="SAM" id="SignalP"/>
    </source>
</evidence>
<dbReference type="Gene3D" id="1.10.287.70">
    <property type="match status" value="1"/>
</dbReference>
<keyword evidence="3" id="KW-1003">Cell membrane</keyword>
<evidence type="ECO:0000256" key="4">
    <source>
        <dbReference type="ARBA" id="ARBA00022692"/>
    </source>
</evidence>
<evidence type="ECO:0000256" key="2">
    <source>
        <dbReference type="ARBA" id="ARBA00008685"/>
    </source>
</evidence>
<keyword evidence="8" id="KW-0325">Glycoprotein</keyword>
<evidence type="ECO:0000256" key="3">
    <source>
        <dbReference type="ARBA" id="ARBA00022475"/>
    </source>
</evidence>
<protein>
    <submittedName>
        <fullName evidence="12">Ionotropic receptor 21a</fullName>
    </submittedName>
</protein>
<dbReference type="InterPro" id="IPR001320">
    <property type="entry name" value="Iontro_rcpt_C"/>
</dbReference>
<evidence type="ECO:0000313" key="12">
    <source>
        <dbReference type="EMBL" id="KAG0719414.1"/>
    </source>
</evidence>
<evidence type="ECO:0000256" key="9">
    <source>
        <dbReference type="SAM" id="Phobius"/>
    </source>
</evidence>
<dbReference type="Proteomes" id="UP000770661">
    <property type="component" value="Unassembled WGS sequence"/>
</dbReference>
<evidence type="ECO:0000259" key="11">
    <source>
        <dbReference type="Pfam" id="PF00060"/>
    </source>
</evidence>
<evidence type="ECO:0000256" key="7">
    <source>
        <dbReference type="ARBA" id="ARBA00023170"/>
    </source>
</evidence>
<evidence type="ECO:0000256" key="8">
    <source>
        <dbReference type="ARBA" id="ARBA00023180"/>
    </source>
</evidence>
<dbReference type="GO" id="GO:0005886">
    <property type="term" value="C:plasma membrane"/>
    <property type="evidence" value="ECO:0007669"/>
    <property type="project" value="UniProtKB-SubCell"/>
</dbReference>
<evidence type="ECO:0000313" key="13">
    <source>
        <dbReference type="Proteomes" id="UP000770661"/>
    </source>
</evidence>
<feature type="domain" description="Ionotropic glutamate receptor C-terminal" evidence="11">
    <location>
        <begin position="4"/>
        <end position="214"/>
    </location>
</feature>
<proteinExistence type="inferred from homology"/>
<evidence type="ECO:0000256" key="6">
    <source>
        <dbReference type="ARBA" id="ARBA00023136"/>
    </source>
</evidence>
<feature type="transmembrane region" description="Helical" evidence="9">
    <location>
        <begin position="207"/>
        <end position="228"/>
    </location>
</feature>
<dbReference type="EMBL" id="JACEEZ010014547">
    <property type="protein sequence ID" value="KAG0719414.1"/>
    <property type="molecule type" value="Genomic_DNA"/>
</dbReference>
<dbReference type="OrthoDB" id="6349620at2759"/>
<dbReference type="GO" id="GO:0015276">
    <property type="term" value="F:ligand-gated monoatomic ion channel activity"/>
    <property type="evidence" value="ECO:0007669"/>
    <property type="project" value="InterPro"/>
</dbReference>
<comment type="caution">
    <text evidence="12">The sequence shown here is derived from an EMBL/GenBank/DDBJ whole genome shotgun (WGS) entry which is preliminary data.</text>
</comment>
<dbReference type="GO" id="GO:0050906">
    <property type="term" value="P:detection of stimulus involved in sensory perception"/>
    <property type="evidence" value="ECO:0007669"/>
    <property type="project" value="UniProtKB-ARBA"/>
</dbReference>
<dbReference type="PANTHER" id="PTHR42643">
    <property type="entry name" value="IONOTROPIC RECEPTOR 20A-RELATED"/>
    <property type="match status" value="1"/>
</dbReference>
<dbReference type="Pfam" id="PF00060">
    <property type="entry name" value="Lig_chan"/>
    <property type="match status" value="1"/>
</dbReference>
<keyword evidence="13" id="KW-1185">Reference proteome</keyword>
<name>A0A8J4Y8A2_CHIOP</name>
<keyword evidence="7 12" id="KW-0675">Receptor</keyword>
<sequence>MPSLPRAPMERVFLAVWLLCCLVFSAAYTSNLVSILTRPGYSRRLHTLQELVESHHRIAVVDNGGFVASELQTTQDPTVGSLRSKIDLFSLEVAIDALRQGSHAIIKTYGSTALQLYEYYVEDDEWYAMKQDVRGTQTVWYFPKQTPWKYKFDEIILQLTWFGLIQHWKQVEINAYKKSIKRSNKGQGLREESRSPQALTLAHLEGVFYMVGFAWTISGFILLLEILMHRYGGRFAGRRY</sequence>
<dbReference type="SUPFAM" id="SSF53850">
    <property type="entry name" value="Periplasmic binding protein-like II"/>
    <property type="match status" value="1"/>
</dbReference>
<organism evidence="12 13">
    <name type="scientific">Chionoecetes opilio</name>
    <name type="common">Atlantic snow crab</name>
    <name type="synonym">Cancer opilio</name>
    <dbReference type="NCBI Taxonomy" id="41210"/>
    <lineage>
        <taxon>Eukaryota</taxon>
        <taxon>Metazoa</taxon>
        <taxon>Ecdysozoa</taxon>
        <taxon>Arthropoda</taxon>
        <taxon>Crustacea</taxon>
        <taxon>Multicrustacea</taxon>
        <taxon>Malacostraca</taxon>
        <taxon>Eumalacostraca</taxon>
        <taxon>Eucarida</taxon>
        <taxon>Decapoda</taxon>
        <taxon>Pleocyemata</taxon>
        <taxon>Brachyura</taxon>
        <taxon>Eubrachyura</taxon>
        <taxon>Majoidea</taxon>
        <taxon>Majidae</taxon>
        <taxon>Chionoecetes</taxon>
    </lineage>
</organism>
<evidence type="ECO:0000256" key="5">
    <source>
        <dbReference type="ARBA" id="ARBA00022989"/>
    </source>
</evidence>
<feature type="chain" id="PRO_5035180149" evidence="10">
    <location>
        <begin position="28"/>
        <end position="240"/>
    </location>
</feature>
<keyword evidence="6 9" id="KW-0472">Membrane</keyword>